<gene>
    <name evidence="3" type="ORF">IWH25_00395</name>
</gene>
<dbReference type="InterPro" id="IPR007655">
    <property type="entry name" value="Slam_C"/>
</dbReference>
<dbReference type="Gene3D" id="1.25.40.10">
    <property type="entry name" value="Tetratricopeptide repeat domain"/>
    <property type="match status" value="1"/>
</dbReference>
<feature type="signal peptide" evidence="1">
    <location>
        <begin position="1"/>
        <end position="26"/>
    </location>
</feature>
<dbReference type="RefSeq" id="WP_203387387.1">
    <property type="nucleotide sequence ID" value="NZ_CP064781.1"/>
</dbReference>
<name>A0A974Y3G7_9RHOO</name>
<dbReference type="EMBL" id="CP064781">
    <property type="protein sequence ID" value="QRJ63855.1"/>
    <property type="molecule type" value="Genomic_DNA"/>
</dbReference>
<evidence type="ECO:0000259" key="2">
    <source>
        <dbReference type="Pfam" id="PF04575"/>
    </source>
</evidence>
<accession>A0A974Y3G7</accession>
<dbReference type="SUPFAM" id="SSF48452">
    <property type="entry name" value="TPR-like"/>
    <property type="match status" value="1"/>
</dbReference>
<organism evidence="3 4">
    <name type="scientific">Azospira restricta</name>
    <dbReference type="NCBI Taxonomy" id="404405"/>
    <lineage>
        <taxon>Bacteria</taxon>
        <taxon>Pseudomonadati</taxon>
        <taxon>Pseudomonadota</taxon>
        <taxon>Betaproteobacteria</taxon>
        <taxon>Rhodocyclales</taxon>
        <taxon>Rhodocyclaceae</taxon>
        <taxon>Azospira</taxon>
    </lineage>
</organism>
<dbReference type="Pfam" id="PF04575">
    <property type="entry name" value="SlipAM"/>
    <property type="match status" value="1"/>
</dbReference>
<feature type="domain" description="Surface lipoprotein assembly modifier C-terminal" evidence="2">
    <location>
        <begin position="152"/>
        <end position="440"/>
    </location>
</feature>
<dbReference type="InterPro" id="IPR011990">
    <property type="entry name" value="TPR-like_helical_dom_sf"/>
</dbReference>
<keyword evidence="1" id="KW-0732">Signal</keyword>
<proteinExistence type="predicted"/>
<reference evidence="3" key="1">
    <citation type="submission" date="2020-11" db="EMBL/GenBank/DDBJ databases">
        <title>Azospira restricta DSM 18626 genome sequence.</title>
        <authorList>
            <person name="Moe W.M."/>
        </authorList>
    </citation>
    <scope>NUCLEOTIDE SEQUENCE</scope>
    <source>
        <strain evidence="3">DSM 18626</strain>
    </source>
</reference>
<protein>
    <submittedName>
        <fullName evidence="3">DUF560 domain-containing protein</fullName>
    </submittedName>
</protein>
<sequence>MQTNKTRTLCAALLAAFALHAPMAFADALTDRAGALLDAGKGVEAYQLLEPQESTRAGEPLFDFLLGRAALEAGQNTRAVFALERVLAVEPNNVRARAEIARAYLALGETQTAEQEFATVKRQGVPADVSMTVDRYIAAMRRAEEPAALTGYVEATVGYDSNVNVGPNRSTIAIPGFGNLPFELDSDTKANADGYGSLGGGVNLRAPLGGGYTLLAGLAGATRNNFGKQQFDTQNADASLGVTRSADRDVYTLMAQGGTFYLDHGRFRDHVSLTGQWQRNLDARNQVGLFAQYAELDYPDQEARDARRWVAGASFAHLYRDGLVAFASAYGVSERPQRHDRADWLGFDGGGLRAGARMNFDAQTVLFGAVSWEYRGYREDDPLFLKKRRDNQFGVSVGATRYLTREWSVTPQLSLTYNDSNTKLTDYHRETLSVTVRREF</sequence>
<evidence type="ECO:0000256" key="1">
    <source>
        <dbReference type="SAM" id="SignalP"/>
    </source>
</evidence>
<dbReference type="AlphaFoldDB" id="A0A974Y3G7"/>
<evidence type="ECO:0000313" key="3">
    <source>
        <dbReference type="EMBL" id="QRJ63855.1"/>
    </source>
</evidence>
<dbReference type="Proteomes" id="UP000663444">
    <property type="component" value="Chromosome"/>
</dbReference>
<dbReference type="Pfam" id="PF14559">
    <property type="entry name" value="TPR_19"/>
    <property type="match status" value="1"/>
</dbReference>
<feature type="chain" id="PRO_5037915033" evidence="1">
    <location>
        <begin position="27"/>
        <end position="440"/>
    </location>
</feature>
<evidence type="ECO:0000313" key="4">
    <source>
        <dbReference type="Proteomes" id="UP000663444"/>
    </source>
</evidence>
<keyword evidence="4" id="KW-1185">Reference proteome</keyword>
<dbReference type="KEGG" id="ares:IWH25_00395"/>